<dbReference type="RefSeq" id="WP_016917891.1">
    <property type="nucleotide sequence ID" value="NZ_CP044331.1"/>
</dbReference>
<evidence type="ECO:0000313" key="4">
    <source>
        <dbReference type="EMBL" id="QGM98347.1"/>
    </source>
</evidence>
<accession>A0A6B8M0M4</accession>
<evidence type="ECO:0000256" key="2">
    <source>
        <dbReference type="SAM" id="SignalP"/>
    </source>
</evidence>
<feature type="signal peptide" evidence="2">
    <location>
        <begin position="1"/>
        <end position="20"/>
    </location>
</feature>
<evidence type="ECO:0000313" key="5">
    <source>
        <dbReference type="Proteomes" id="UP000422569"/>
    </source>
</evidence>
<dbReference type="Proteomes" id="UP000422569">
    <property type="component" value="Chromosome"/>
</dbReference>
<name>A0A6B8M0M4_9HYPH</name>
<feature type="region of interest" description="Disordered" evidence="1">
    <location>
        <begin position="212"/>
        <end position="290"/>
    </location>
</feature>
<keyword evidence="5" id="KW-1185">Reference proteome</keyword>
<dbReference type="Pfam" id="PF04773">
    <property type="entry name" value="FecR"/>
    <property type="match status" value="1"/>
</dbReference>
<dbReference type="KEGG" id="mpar:F7D14_13240"/>
<feature type="domain" description="FecR protein" evidence="3">
    <location>
        <begin position="62"/>
        <end position="160"/>
    </location>
</feature>
<organism evidence="4 5">
    <name type="scientific">Methylocystis parvus</name>
    <dbReference type="NCBI Taxonomy" id="134"/>
    <lineage>
        <taxon>Bacteria</taxon>
        <taxon>Pseudomonadati</taxon>
        <taxon>Pseudomonadota</taxon>
        <taxon>Alphaproteobacteria</taxon>
        <taxon>Hyphomicrobiales</taxon>
        <taxon>Methylocystaceae</taxon>
        <taxon>Methylocystis</taxon>
    </lineage>
</organism>
<dbReference type="Gene3D" id="2.60.120.1440">
    <property type="match status" value="1"/>
</dbReference>
<feature type="chain" id="PRO_5025459310" evidence="2">
    <location>
        <begin position="21"/>
        <end position="375"/>
    </location>
</feature>
<keyword evidence="2" id="KW-0732">Signal</keyword>
<dbReference type="AlphaFoldDB" id="A0A6B8M0M4"/>
<dbReference type="InterPro" id="IPR006860">
    <property type="entry name" value="FecR"/>
</dbReference>
<dbReference type="EMBL" id="CP044331">
    <property type="protein sequence ID" value="QGM98347.1"/>
    <property type="molecule type" value="Genomic_DNA"/>
</dbReference>
<sequence>MRNLTLSFSALLALCAPAKAEQTPANANIGSATLIEKVVEGLTAERNMRLKAGDAVYFNELLTTGQESQGKFIFDDRATLQMGPQSQVRLDNFVYAGNSGGAPAVAFNVTKGALRLISATGAHKPYEVRTNRTTIGVRGTSFAVRSNDLRTDAVLYEGVIDVCLPNGGACRTLDKPCTTISVTDAGFVETRAVGARDWTFDEECRPAPAPIRKRRHGAAEPPPSPPPVVAPRRAALQDPEPPRRTVRVEPPRESEAPPRKVRAAHVEPPRTEIARPAPPPPRVVAEPVRPRWPRRPHPPVYEDAEDYTPVYPAQRFPVRPPIIFGGGLFRPHFPGGGWGGSYGGARYPQRPWGGSMGGNMGGGGYGGMAQRWGRY</sequence>
<feature type="compositionally biased region" description="Pro residues" evidence="1">
    <location>
        <begin position="220"/>
        <end position="229"/>
    </location>
</feature>
<proteinExistence type="predicted"/>
<reference evidence="4 5" key="1">
    <citation type="submission" date="2019-09" db="EMBL/GenBank/DDBJ databases">
        <title>Isolation and complete genome sequencing of Methylocystis species.</title>
        <authorList>
            <person name="Rumah B.L."/>
            <person name="Stead C.E."/>
            <person name="Stevens B.C."/>
            <person name="Minton N.P."/>
            <person name="Grosse-Honebrink A."/>
            <person name="Zhang Y."/>
        </authorList>
    </citation>
    <scope>NUCLEOTIDE SEQUENCE [LARGE SCALE GENOMIC DNA]</scope>
    <source>
        <strain evidence="4 5">BRCS2</strain>
    </source>
</reference>
<evidence type="ECO:0000256" key="1">
    <source>
        <dbReference type="SAM" id="MobiDB-lite"/>
    </source>
</evidence>
<protein>
    <submittedName>
        <fullName evidence="4">FecR domain-containing protein</fullName>
    </submittedName>
</protein>
<evidence type="ECO:0000259" key="3">
    <source>
        <dbReference type="Pfam" id="PF04773"/>
    </source>
</evidence>
<feature type="compositionally biased region" description="Basic and acidic residues" evidence="1">
    <location>
        <begin position="240"/>
        <end position="273"/>
    </location>
</feature>
<gene>
    <name evidence="4" type="ORF">F7D14_13240</name>
</gene>